<name>A0ABS7ZV64_9GAMM</name>
<organism evidence="1 2">
    <name type="scientific">Thalassolituus marinus</name>
    <dbReference type="NCBI Taxonomy" id="671053"/>
    <lineage>
        <taxon>Bacteria</taxon>
        <taxon>Pseudomonadati</taxon>
        <taxon>Pseudomonadota</taxon>
        <taxon>Gammaproteobacteria</taxon>
        <taxon>Oceanospirillales</taxon>
        <taxon>Oceanospirillaceae</taxon>
        <taxon>Thalassolituus</taxon>
    </lineage>
</organism>
<accession>A0ABS7ZV64</accession>
<dbReference type="RefSeq" id="WP_225676597.1">
    <property type="nucleotide sequence ID" value="NZ_JAEDAH010000097.1"/>
</dbReference>
<comment type="caution">
    <text evidence="1">The sequence shown here is derived from an EMBL/GenBank/DDBJ whole genome shotgun (WGS) entry which is preliminary data.</text>
</comment>
<dbReference type="InterPro" id="IPR001451">
    <property type="entry name" value="Hexapep"/>
</dbReference>
<keyword evidence="2" id="KW-1185">Reference proteome</keyword>
<dbReference type="InterPro" id="IPR051159">
    <property type="entry name" value="Hexapeptide_acetyltransf"/>
</dbReference>
<protein>
    <submittedName>
        <fullName evidence="1">Acyltransferase</fullName>
    </submittedName>
</protein>
<dbReference type="GO" id="GO:0016746">
    <property type="term" value="F:acyltransferase activity"/>
    <property type="evidence" value="ECO:0007669"/>
    <property type="project" value="UniProtKB-KW"/>
</dbReference>
<dbReference type="CDD" id="cd04647">
    <property type="entry name" value="LbH_MAT_like"/>
    <property type="match status" value="1"/>
</dbReference>
<proteinExistence type="predicted"/>
<dbReference type="InterPro" id="IPR011004">
    <property type="entry name" value="Trimer_LpxA-like_sf"/>
</dbReference>
<keyword evidence="1" id="KW-0012">Acyltransferase</keyword>
<reference evidence="1 2" key="1">
    <citation type="submission" date="2020-12" db="EMBL/GenBank/DDBJ databases">
        <title>Novel Thalassolituus-related marine hydrocarbonoclastic bacteria mediated algae-derived hydrocarbons mineralization in twilight zone of the northern South China Sea.</title>
        <authorList>
            <person name="Dong C."/>
        </authorList>
    </citation>
    <scope>NUCLEOTIDE SEQUENCE [LARGE SCALE GENOMIC DNA]</scope>
    <source>
        <strain evidence="1 2">IMCC1826</strain>
    </source>
</reference>
<dbReference type="Proteomes" id="UP000714380">
    <property type="component" value="Unassembled WGS sequence"/>
</dbReference>
<dbReference type="PANTHER" id="PTHR23416">
    <property type="entry name" value="SIALIC ACID SYNTHASE-RELATED"/>
    <property type="match status" value="1"/>
</dbReference>
<dbReference type="EMBL" id="JAEDAH010000097">
    <property type="protein sequence ID" value="MCA6065042.1"/>
    <property type="molecule type" value="Genomic_DNA"/>
</dbReference>
<evidence type="ECO:0000313" key="2">
    <source>
        <dbReference type="Proteomes" id="UP000714380"/>
    </source>
</evidence>
<dbReference type="Pfam" id="PF00132">
    <property type="entry name" value="Hexapep"/>
    <property type="match status" value="1"/>
</dbReference>
<dbReference type="Gene3D" id="2.160.10.10">
    <property type="entry name" value="Hexapeptide repeat proteins"/>
    <property type="match status" value="1"/>
</dbReference>
<sequence length="181" mass="20184">MFRKILRPFLRFLLSCFFEEKYLRGRYFTENYIGYGWALKSIWLRNVLRIYRPVGIPISSSCIVSNHKNMIFHPDDLHIFQVPGVYYQNFDAKIVIGKGSYIAPNVGIITANHNLVDLDLHSPGKDVVLGENCWVGMNSMILPGVVLGPRTVVAAGAVVTKSFIEGDVVLAGVPAVVVSEN</sequence>
<dbReference type="SUPFAM" id="SSF51161">
    <property type="entry name" value="Trimeric LpxA-like enzymes"/>
    <property type="match status" value="1"/>
</dbReference>
<keyword evidence="1" id="KW-0808">Transferase</keyword>
<evidence type="ECO:0000313" key="1">
    <source>
        <dbReference type="EMBL" id="MCA6065042.1"/>
    </source>
</evidence>
<gene>
    <name evidence="1" type="ORF">I9W95_15695</name>
</gene>